<proteinExistence type="predicted"/>
<dbReference type="Pfam" id="PF12937">
    <property type="entry name" value="F-box-like"/>
    <property type="match status" value="1"/>
</dbReference>
<organism evidence="4 5">
    <name type="scientific">Hevea brasiliensis</name>
    <name type="common">Para rubber tree</name>
    <name type="synonym">Siphonia brasiliensis</name>
    <dbReference type="NCBI Taxonomy" id="3981"/>
    <lineage>
        <taxon>Eukaryota</taxon>
        <taxon>Viridiplantae</taxon>
        <taxon>Streptophyta</taxon>
        <taxon>Embryophyta</taxon>
        <taxon>Tracheophyta</taxon>
        <taxon>Spermatophyta</taxon>
        <taxon>Magnoliopsida</taxon>
        <taxon>eudicotyledons</taxon>
        <taxon>Gunneridae</taxon>
        <taxon>Pentapetalae</taxon>
        <taxon>rosids</taxon>
        <taxon>fabids</taxon>
        <taxon>Malpighiales</taxon>
        <taxon>Euphorbiaceae</taxon>
        <taxon>Crotonoideae</taxon>
        <taxon>Micrandreae</taxon>
        <taxon>Hevea</taxon>
    </lineage>
</organism>
<feature type="region of interest" description="Disordered" evidence="2">
    <location>
        <begin position="58"/>
        <end position="78"/>
    </location>
</feature>
<feature type="compositionally biased region" description="Polar residues" evidence="2">
    <location>
        <begin position="68"/>
        <end position="78"/>
    </location>
</feature>
<comment type="caution">
    <text evidence="4">The sequence shown here is derived from an EMBL/GenBank/DDBJ whole genome shotgun (WGS) entry which is preliminary data.</text>
</comment>
<gene>
    <name evidence="4" type="ORF">GH714_004611</name>
</gene>
<dbReference type="InterPro" id="IPR036047">
    <property type="entry name" value="F-box-like_dom_sf"/>
</dbReference>
<dbReference type="InterPro" id="IPR001810">
    <property type="entry name" value="F-box_dom"/>
</dbReference>
<keyword evidence="1" id="KW-0175">Coiled coil</keyword>
<feature type="compositionally biased region" description="Low complexity" evidence="2">
    <location>
        <begin position="58"/>
        <end position="67"/>
    </location>
</feature>
<dbReference type="EMBL" id="JAAGAX010000016">
    <property type="protein sequence ID" value="KAF2288138.1"/>
    <property type="molecule type" value="Genomic_DNA"/>
</dbReference>
<dbReference type="AlphaFoldDB" id="A0A6A6KJR1"/>
<evidence type="ECO:0000256" key="2">
    <source>
        <dbReference type="SAM" id="MobiDB-lite"/>
    </source>
</evidence>
<evidence type="ECO:0000259" key="3">
    <source>
        <dbReference type="Pfam" id="PF12937"/>
    </source>
</evidence>
<evidence type="ECO:0000256" key="1">
    <source>
        <dbReference type="SAM" id="Coils"/>
    </source>
</evidence>
<dbReference type="Gene3D" id="1.20.1280.50">
    <property type="match status" value="1"/>
</dbReference>
<protein>
    <recommendedName>
        <fullName evidence="3">F-box domain-containing protein</fullName>
    </recommendedName>
</protein>
<evidence type="ECO:0000313" key="5">
    <source>
        <dbReference type="Proteomes" id="UP000467840"/>
    </source>
</evidence>
<dbReference type="SUPFAM" id="SSF81383">
    <property type="entry name" value="F-box domain"/>
    <property type="match status" value="1"/>
</dbReference>
<sequence length="272" mass="31744">MSGLPDELWRQILEIGIRNSKFSYKDLCCISISCRRLHRLSSEDSLWSYLLFSDFPSPSQQQNPNSNHRSSTSPSAKSTYRIKFEREKDRKVAAHRRAVLRKESEIVERKRKIREIETRLRLETEKMTAASIELSNLHKVRQASVALNVWQPEVVRGRQKEIVEQCVVSVESRVHSLEMELKLCKQQIAGFNRAYRDEKRRLENAKEELASMKYHPLQDYRLTSSGDNECIKKRKKLKRSYIGFTLYSSTLVDLLHLPHLCVNEFNCGASNT</sequence>
<feature type="domain" description="F-box" evidence="3">
    <location>
        <begin position="2"/>
        <end position="52"/>
    </location>
</feature>
<keyword evidence="5" id="KW-1185">Reference proteome</keyword>
<feature type="coiled-coil region" evidence="1">
    <location>
        <begin position="188"/>
        <end position="215"/>
    </location>
</feature>
<reference evidence="4 5" key="1">
    <citation type="journal article" date="2020" name="Mol. Plant">
        <title>The Chromosome-Based Rubber Tree Genome Provides New Insights into Spurge Genome Evolution and Rubber Biosynthesis.</title>
        <authorList>
            <person name="Liu J."/>
            <person name="Shi C."/>
            <person name="Shi C.C."/>
            <person name="Li W."/>
            <person name="Zhang Q.J."/>
            <person name="Zhang Y."/>
            <person name="Li K."/>
            <person name="Lu H.F."/>
            <person name="Shi C."/>
            <person name="Zhu S.T."/>
            <person name="Xiao Z.Y."/>
            <person name="Nan H."/>
            <person name="Yue Y."/>
            <person name="Zhu X.G."/>
            <person name="Wu Y."/>
            <person name="Hong X.N."/>
            <person name="Fan G.Y."/>
            <person name="Tong Y."/>
            <person name="Zhang D."/>
            <person name="Mao C.L."/>
            <person name="Liu Y.L."/>
            <person name="Hao S.J."/>
            <person name="Liu W.Q."/>
            <person name="Lv M.Q."/>
            <person name="Zhang H.B."/>
            <person name="Liu Y."/>
            <person name="Hu-Tang G.R."/>
            <person name="Wang J.P."/>
            <person name="Wang J.H."/>
            <person name="Sun Y.H."/>
            <person name="Ni S.B."/>
            <person name="Chen W.B."/>
            <person name="Zhang X.C."/>
            <person name="Jiao Y.N."/>
            <person name="Eichler E.E."/>
            <person name="Li G.H."/>
            <person name="Liu X."/>
            <person name="Gao L.Z."/>
        </authorList>
    </citation>
    <scope>NUCLEOTIDE SEQUENCE [LARGE SCALE GENOMIC DNA]</scope>
    <source>
        <strain evidence="5">cv. GT1</strain>
        <tissue evidence="4">Leaf</tissue>
    </source>
</reference>
<evidence type="ECO:0000313" key="4">
    <source>
        <dbReference type="EMBL" id="KAF2288138.1"/>
    </source>
</evidence>
<accession>A0A6A6KJR1</accession>
<name>A0A6A6KJR1_HEVBR</name>
<dbReference type="Proteomes" id="UP000467840">
    <property type="component" value="Chromosome 8"/>
</dbReference>